<evidence type="ECO:0000313" key="3">
    <source>
        <dbReference type="RefSeq" id="XP_052754690.1"/>
    </source>
</evidence>
<dbReference type="GeneID" id="128201520"/>
<sequence length="461" mass="50307">MHSPSDKGNRRNSSERKKIPLHYSTHTSEEDSSQQQSHFTFAACAPPQAPSASPRSATEQPSWQRHRVHQRVRHHSTSYEPSPLNSILRPYQGHSVPVHSVPSSQFGTYHRCSSPARARAQPAISDSFIGERAPRSRAAHRNRDAERLPRRTSRASAATRITTSRAGLGDADAQRAPQAAPPVRMIAVPHPLAAETAAHTDTDAVPMCRVQQRTTARPGGAADVPMSPASPPDTDTTTTAPERVQAIFYWTASTSVRSRRPLRIRAGVRASVYRSGDPEAQRPRRRGTSAPVKPPHIYSPPPRTEGPKTETEGHAVCRSKRNAVPAPSYAEAARAPTPPPGTSAGTPRNPSLSQATAAPPPREAKKQRVPPLIVEHLPDWVRHFRTLKGRLNSPLTRAPTEKGWFSYQLPAEKSVKVAIRGIPADTPVEEITEALAELGHCPEYVRQIKIIGPPGAFSTHN</sequence>
<protein>
    <submittedName>
        <fullName evidence="3">Serine/arginine repetitive matrix protein 1-like</fullName>
    </submittedName>
</protein>
<feature type="compositionally biased region" description="Low complexity" evidence="1">
    <location>
        <begin position="154"/>
        <end position="180"/>
    </location>
</feature>
<dbReference type="RefSeq" id="XP_052754690.1">
    <property type="nucleotide sequence ID" value="XM_052898730.1"/>
</dbReference>
<accession>A0ABM3MTZ2</accession>
<gene>
    <name evidence="3" type="primary">LOC128201520</name>
</gene>
<feature type="region of interest" description="Disordered" evidence="1">
    <location>
        <begin position="131"/>
        <end position="180"/>
    </location>
</feature>
<evidence type="ECO:0000313" key="2">
    <source>
        <dbReference type="Proteomes" id="UP001652740"/>
    </source>
</evidence>
<feature type="compositionally biased region" description="Basic residues" evidence="1">
    <location>
        <begin position="64"/>
        <end position="76"/>
    </location>
</feature>
<dbReference type="Proteomes" id="UP001652740">
    <property type="component" value="Unplaced"/>
</dbReference>
<reference evidence="3" key="1">
    <citation type="submission" date="2025-08" db="UniProtKB">
        <authorList>
            <consortium name="RefSeq"/>
        </authorList>
    </citation>
    <scope>IDENTIFICATION</scope>
    <source>
        <tissue evidence="3">Whole larvae</tissue>
    </source>
</reference>
<feature type="region of interest" description="Disordered" evidence="1">
    <location>
        <begin position="213"/>
        <end position="240"/>
    </location>
</feature>
<proteinExistence type="predicted"/>
<feature type="compositionally biased region" description="Low complexity" evidence="1">
    <location>
        <begin position="42"/>
        <end position="57"/>
    </location>
</feature>
<keyword evidence="2" id="KW-1185">Reference proteome</keyword>
<organism evidence="2 3">
    <name type="scientific">Galleria mellonella</name>
    <name type="common">Greater wax moth</name>
    <dbReference type="NCBI Taxonomy" id="7137"/>
    <lineage>
        <taxon>Eukaryota</taxon>
        <taxon>Metazoa</taxon>
        <taxon>Ecdysozoa</taxon>
        <taxon>Arthropoda</taxon>
        <taxon>Hexapoda</taxon>
        <taxon>Insecta</taxon>
        <taxon>Pterygota</taxon>
        <taxon>Neoptera</taxon>
        <taxon>Endopterygota</taxon>
        <taxon>Lepidoptera</taxon>
        <taxon>Glossata</taxon>
        <taxon>Ditrysia</taxon>
        <taxon>Pyraloidea</taxon>
        <taxon>Pyralidae</taxon>
        <taxon>Galleriinae</taxon>
        <taxon>Galleria</taxon>
    </lineage>
</organism>
<feature type="compositionally biased region" description="Pro residues" evidence="1">
    <location>
        <begin position="292"/>
        <end position="304"/>
    </location>
</feature>
<evidence type="ECO:0000256" key="1">
    <source>
        <dbReference type="SAM" id="MobiDB-lite"/>
    </source>
</evidence>
<feature type="compositionally biased region" description="Basic and acidic residues" evidence="1">
    <location>
        <begin position="1"/>
        <end position="18"/>
    </location>
</feature>
<feature type="compositionally biased region" description="Basic and acidic residues" evidence="1">
    <location>
        <begin position="305"/>
        <end position="315"/>
    </location>
</feature>
<feature type="region of interest" description="Disordered" evidence="1">
    <location>
        <begin position="1"/>
        <end position="84"/>
    </location>
</feature>
<feature type="region of interest" description="Disordered" evidence="1">
    <location>
        <begin position="273"/>
        <end position="369"/>
    </location>
</feature>
<name>A0ABM3MTZ2_GALME</name>